<dbReference type="AlphaFoldDB" id="A0A840Y1Y2"/>
<evidence type="ECO:0000256" key="1">
    <source>
        <dbReference type="ARBA" id="ARBA00006987"/>
    </source>
</evidence>
<dbReference type="Pfam" id="PF03401">
    <property type="entry name" value="TctC"/>
    <property type="match status" value="1"/>
</dbReference>
<keyword evidence="2" id="KW-0675">Receptor</keyword>
<dbReference type="InterPro" id="IPR005064">
    <property type="entry name" value="BUG"/>
</dbReference>
<dbReference type="PANTHER" id="PTHR42928:SF5">
    <property type="entry name" value="BLR1237 PROTEIN"/>
    <property type="match status" value="1"/>
</dbReference>
<organism evidence="2 3">
    <name type="scientific">Muricoccus pecuniae</name>
    <dbReference type="NCBI Taxonomy" id="693023"/>
    <lineage>
        <taxon>Bacteria</taxon>
        <taxon>Pseudomonadati</taxon>
        <taxon>Pseudomonadota</taxon>
        <taxon>Alphaproteobacteria</taxon>
        <taxon>Acetobacterales</taxon>
        <taxon>Roseomonadaceae</taxon>
        <taxon>Muricoccus</taxon>
    </lineage>
</organism>
<evidence type="ECO:0000313" key="2">
    <source>
        <dbReference type="EMBL" id="MBB5694745.1"/>
    </source>
</evidence>
<keyword evidence="3" id="KW-1185">Reference proteome</keyword>
<protein>
    <submittedName>
        <fullName evidence="2">Tripartite-type tricarboxylate transporter receptor subunit TctC</fullName>
    </submittedName>
</protein>
<accession>A0A840Y1Y2</accession>
<dbReference type="EMBL" id="JACIJD010000012">
    <property type="protein sequence ID" value="MBB5694745.1"/>
    <property type="molecule type" value="Genomic_DNA"/>
</dbReference>
<proteinExistence type="inferred from homology"/>
<dbReference type="Proteomes" id="UP000580654">
    <property type="component" value="Unassembled WGS sequence"/>
</dbReference>
<gene>
    <name evidence="2" type="ORF">FHS87_002797</name>
</gene>
<evidence type="ECO:0000313" key="3">
    <source>
        <dbReference type="Proteomes" id="UP000580654"/>
    </source>
</evidence>
<dbReference type="Gene3D" id="3.40.190.10">
    <property type="entry name" value="Periplasmic binding protein-like II"/>
    <property type="match status" value="1"/>
</dbReference>
<dbReference type="PANTHER" id="PTHR42928">
    <property type="entry name" value="TRICARBOXYLATE-BINDING PROTEIN"/>
    <property type="match status" value="1"/>
</dbReference>
<name>A0A840Y1Y2_9PROT</name>
<comment type="caution">
    <text evidence="2">The sequence shown here is derived from an EMBL/GenBank/DDBJ whole genome shotgun (WGS) entry which is preliminary data.</text>
</comment>
<sequence>MATNFPAKNIPELIALLRSRPARDLAYGTSGVGTSVHLAGALFGQLTGTEMEHVPYRGSGQVTTALLSGELSIAFDNFSSVWPLAREGKIRILGVTSQGRAEAAPDIPAIAETVPGFESLSWHGLFAPARTPAPVVQRLQREAAAALAAPAVAQRFRELGITPVGSTPEEFRAFVEAETKRWGDVAKRANISID</sequence>
<comment type="similarity">
    <text evidence="1">Belongs to the UPF0065 (bug) family.</text>
</comment>
<reference evidence="2 3" key="1">
    <citation type="submission" date="2020-08" db="EMBL/GenBank/DDBJ databases">
        <title>Genomic Encyclopedia of Type Strains, Phase IV (KMG-IV): sequencing the most valuable type-strain genomes for metagenomic binning, comparative biology and taxonomic classification.</title>
        <authorList>
            <person name="Goeker M."/>
        </authorList>
    </citation>
    <scope>NUCLEOTIDE SEQUENCE [LARGE SCALE GENOMIC DNA]</scope>
    <source>
        <strain evidence="2 3">DSM 25622</strain>
    </source>
</reference>